<dbReference type="AlphaFoldDB" id="A0A4E0RTP1"/>
<dbReference type="PANTHER" id="PTHR23150">
    <property type="entry name" value="SULFATASE MODIFYING FACTOR 1, 2"/>
    <property type="match status" value="1"/>
</dbReference>
<organism evidence="2 3">
    <name type="scientific">Candidatus Thiomargarita nelsonii</name>
    <dbReference type="NCBI Taxonomy" id="1003181"/>
    <lineage>
        <taxon>Bacteria</taxon>
        <taxon>Pseudomonadati</taxon>
        <taxon>Pseudomonadota</taxon>
        <taxon>Gammaproteobacteria</taxon>
        <taxon>Thiotrichales</taxon>
        <taxon>Thiotrichaceae</taxon>
        <taxon>Thiomargarita</taxon>
    </lineage>
</organism>
<dbReference type="GO" id="GO:0120147">
    <property type="term" value="F:formylglycine-generating oxidase activity"/>
    <property type="evidence" value="ECO:0007669"/>
    <property type="project" value="TreeGrafter"/>
</dbReference>
<name>A0A4E0RTP1_9GAMM</name>
<protein>
    <recommendedName>
        <fullName evidence="1">Sulfatase-modifying factor enzyme-like domain-containing protein</fullName>
    </recommendedName>
</protein>
<accession>A0A4E0RTP1</accession>
<dbReference type="InterPro" id="IPR016187">
    <property type="entry name" value="CTDL_fold"/>
</dbReference>
<evidence type="ECO:0000313" key="2">
    <source>
        <dbReference type="EMBL" id="TGO03434.1"/>
    </source>
</evidence>
<dbReference type="SUPFAM" id="SSF56436">
    <property type="entry name" value="C-type lectin-like"/>
    <property type="match status" value="1"/>
</dbReference>
<dbReference type="Pfam" id="PF03781">
    <property type="entry name" value="FGE-sulfatase"/>
    <property type="match status" value="1"/>
</dbReference>
<evidence type="ECO:0000259" key="1">
    <source>
        <dbReference type="Pfam" id="PF03781"/>
    </source>
</evidence>
<evidence type="ECO:0000313" key="3">
    <source>
        <dbReference type="Proteomes" id="UP000030428"/>
    </source>
</evidence>
<proteinExistence type="predicted"/>
<sequence length="254" mass="28960">MPKKEPVDIATFLPTELKKEKKVFHDGLKDGGDGPEMVWIPAGRFRMGKGRNDEHDVSIERFAMGRYPVTFAEYDQFAQATDREKPNDEGWGRGNQPVINVSWYDAVAYTEWLSEQTGQQYRLSTEAQWEYSARAGTETDYWWGNEMGQNRANCSRSGSQWSGKQTSPVGSFEANPFGLYDTAGNVWEWTGSEFEDKYSGKELRCIEKTHSKSISLSLRGGSWDFVATWMRSAFRFFRGPANRNDGVGLRLARL</sequence>
<comment type="caution">
    <text evidence="2">The sequence shown here is derived from an EMBL/GenBank/DDBJ whole genome shotgun (WGS) entry which is preliminary data.</text>
</comment>
<dbReference type="EMBL" id="JSZA02000019">
    <property type="protein sequence ID" value="TGO03434.1"/>
    <property type="molecule type" value="Genomic_DNA"/>
</dbReference>
<dbReference type="InterPro" id="IPR005532">
    <property type="entry name" value="SUMF_dom"/>
</dbReference>
<reference evidence="2 3" key="1">
    <citation type="journal article" date="2016" name="Front. Microbiol.">
        <title>Single-Cell (Meta-)Genomics of a Dimorphic Candidatus Thiomargarita nelsonii Reveals Genomic Plasticity.</title>
        <authorList>
            <person name="Flood B.E."/>
            <person name="Fliss P."/>
            <person name="Jones D.S."/>
            <person name="Dick G.J."/>
            <person name="Jain S."/>
            <person name="Kaster A.K."/>
            <person name="Winkel M."/>
            <person name="Mussmann M."/>
            <person name="Bailey J."/>
        </authorList>
    </citation>
    <scope>NUCLEOTIDE SEQUENCE [LARGE SCALE GENOMIC DNA]</scope>
    <source>
        <strain evidence="2">Hydrate Ridge</strain>
    </source>
</reference>
<gene>
    <name evidence="2" type="ORF">PN36_06850</name>
</gene>
<dbReference type="PANTHER" id="PTHR23150:SF35">
    <property type="entry name" value="BLL6746 PROTEIN"/>
    <property type="match status" value="1"/>
</dbReference>
<keyword evidence="3" id="KW-1185">Reference proteome</keyword>
<dbReference type="InterPro" id="IPR051043">
    <property type="entry name" value="Sulfatase_Mod_Factor_Kinase"/>
</dbReference>
<feature type="domain" description="Sulfatase-modifying factor enzyme-like" evidence="1">
    <location>
        <begin position="34"/>
        <end position="253"/>
    </location>
</feature>
<dbReference type="Proteomes" id="UP000030428">
    <property type="component" value="Unassembled WGS sequence"/>
</dbReference>
<dbReference type="InterPro" id="IPR042095">
    <property type="entry name" value="SUMF_sf"/>
</dbReference>
<dbReference type="Gene3D" id="3.90.1580.10">
    <property type="entry name" value="paralog of FGE (formylglycine-generating enzyme)"/>
    <property type="match status" value="1"/>
</dbReference>